<protein>
    <recommendedName>
        <fullName evidence="6">C-type lysozyme inhibitor domain-containing protein</fullName>
    </recommendedName>
</protein>
<dbReference type="STRING" id="331678.Cphamn1_0757"/>
<evidence type="ECO:0000256" key="5">
    <source>
        <dbReference type="SAM" id="SignalP"/>
    </source>
</evidence>
<dbReference type="InterPro" id="IPR052755">
    <property type="entry name" value="Lysozyme_Inhibitor_LprI"/>
</dbReference>
<evidence type="ECO:0000256" key="2">
    <source>
        <dbReference type="ARBA" id="ARBA00023136"/>
    </source>
</evidence>
<dbReference type="Gene3D" id="2.40.128.200">
    <property type="match status" value="1"/>
</dbReference>
<dbReference type="InterPro" id="IPR018660">
    <property type="entry name" value="MliC"/>
</dbReference>
<feature type="signal peptide" evidence="5">
    <location>
        <begin position="1"/>
        <end position="20"/>
    </location>
</feature>
<keyword evidence="4" id="KW-0449">Lipoprotein</keyword>
<evidence type="ECO:0000259" key="6">
    <source>
        <dbReference type="Pfam" id="PF09864"/>
    </source>
</evidence>
<dbReference type="KEGG" id="cpb:Cphamn1_0757"/>
<evidence type="ECO:0000256" key="4">
    <source>
        <dbReference type="ARBA" id="ARBA00023288"/>
    </source>
</evidence>
<dbReference type="eggNOG" id="COG4461">
    <property type="taxonomic scope" value="Bacteria"/>
</dbReference>
<dbReference type="Pfam" id="PF09864">
    <property type="entry name" value="MliC"/>
    <property type="match status" value="1"/>
</dbReference>
<dbReference type="EMBL" id="CP001101">
    <property type="protein sequence ID" value="ACE03709.1"/>
    <property type="molecule type" value="Genomic_DNA"/>
</dbReference>
<name>B3ENT2_CHLPB</name>
<dbReference type="SUPFAM" id="SSF141488">
    <property type="entry name" value="YdhA-like"/>
    <property type="match status" value="1"/>
</dbReference>
<evidence type="ECO:0000256" key="1">
    <source>
        <dbReference type="ARBA" id="ARBA00022729"/>
    </source>
</evidence>
<dbReference type="HOGENOM" id="CLU_098273_1_0_10"/>
<keyword evidence="2" id="KW-0472">Membrane</keyword>
<feature type="chain" id="PRO_5002786363" description="C-type lysozyme inhibitor domain-containing protein" evidence="5">
    <location>
        <begin position="21"/>
        <end position="208"/>
    </location>
</feature>
<accession>B3ENT2</accession>
<keyword evidence="1 5" id="KW-0732">Signal</keyword>
<dbReference type="PANTHER" id="PTHR37549:SF1">
    <property type="entry name" value="LIPOPROTEIN LPRI"/>
    <property type="match status" value="1"/>
</dbReference>
<proteinExistence type="predicted"/>
<sequence length="208" mass="23366">MQYVFTFLLVFMMFSATVQATSPSFDCSKAQSSAEKLVCEDDELASLDLEVARLFDLARDGKYMTPERRKLLIATQRGWVKGRDDCWKASSLRDCVFSNYVIRIHELRQGYADARGENDKGISKGPLALTCENFNAGIAVTFIRINQPVAYMEWGDKFIIMRSALSGSGSRYTAKGEDGDYELWIKGDSATYTIPGSKTMDCMFSEIN</sequence>
<keyword evidence="3" id="KW-0564">Palmitate</keyword>
<evidence type="ECO:0000256" key="3">
    <source>
        <dbReference type="ARBA" id="ARBA00023139"/>
    </source>
</evidence>
<reference evidence="7" key="1">
    <citation type="submission" date="2008-06" db="EMBL/GenBank/DDBJ databases">
        <title>Complete sequence of Chlorobium phaeobacteroides BS1.</title>
        <authorList>
            <consortium name="US DOE Joint Genome Institute"/>
            <person name="Lucas S."/>
            <person name="Copeland A."/>
            <person name="Lapidus A."/>
            <person name="Glavina del Rio T."/>
            <person name="Dalin E."/>
            <person name="Tice H."/>
            <person name="Bruce D."/>
            <person name="Goodwin L."/>
            <person name="Pitluck S."/>
            <person name="Schmutz J."/>
            <person name="Larimer F."/>
            <person name="Land M."/>
            <person name="Hauser L."/>
            <person name="Kyrpides N."/>
            <person name="Ovchinnikova G."/>
            <person name="Li T."/>
            <person name="Liu Z."/>
            <person name="Zhao F."/>
            <person name="Overmann J."/>
            <person name="Bryant D.A."/>
            <person name="Richardson P."/>
        </authorList>
    </citation>
    <scope>NUCLEOTIDE SEQUENCE [LARGE SCALE GENOMIC DNA]</scope>
    <source>
        <strain evidence="7">BS1</strain>
    </source>
</reference>
<dbReference type="GO" id="GO:0005576">
    <property type="term" value="C:extracellular region"/>
    <property type="evidence" value="ECO:0007669"/>
    <property type="project" value="TreeGrafter"/>
</dbReference>
<organism evidence="7">
    <name type="scientific">Chlorobium phaeobacteroides (strain BS1)</name>
    <dbReference type="NCBI Taxonomy" id="331678"/>
    <lineage>
        <taxon>Bacteria</taxon>
        <taxon>Pseudomonadati</taxon>
        <taxon>Chlorobiota</taxon>
        <taxon>Chlorobiia</taxon>
        <taxon>Chlorobiales</taxon>
        <taxon>Chlorobiaceae</taxon>
        <taxon>Chlorobium/Pelodictyon group</taxon>
        <taxon>Chlorobium</taxon>
    </lineage>
</organism>
<dbReference type="InterPro" id="IPR036328">
    <property type="entry name" value="MliC_sf"/>
</dbReference>
<dbReference type="AlphaFoldDB" id="B3ENT2"/>
<gene>
    <name evidence="7" type="ordered locus">Cphamn1_0757</name>
</gene>
<evidence type="ECO:0000313" key="7">
    <source>
        <dbReference type="EMBL" id="ACE03709.1"/>
    </source>
</evidence>
<feature type="domain" description="C-type lysozyme inhibitor" evidence="6">
    <location>
        <begin position="131"/>
        <end position="199"/>
    </location>
</feature>
<dbReference type="PANTHER" id="PTHR37549">
    <property type="entry name" value="LIPOPROTEIN LPRI"/>
    <property type="match status" value="1"/>
</dbReference>